<reference evidence="8" key="1">
    <citation type="submission" date="2017-09" db="EMBL/GenBank/DDBJ databases">
        <authorList>
            <person name="Varghese N."/>
            <person name="Submissions S."/>
        </authorList>
    </citation>
    <scope>NUCLEOTIDE SEQUENCE [LARGE SCALE GENOMIC DNA]</scope>
    <source>
        <strain evidence="8">DSM 2913</strain>
    </source>
</reference>
<dbReference type="GO" id="GO:0008483">
    <property type="term" value="F:transaminase activity"/>
    <property type="evidence" value="ECO:0007669"/>
    <property type="project" value="UniProtKB-KW"/>
</dbReference>
<feature type="domain" description="Aminotransferase class I/classII large" evidence="6">
    <location>
        <begin position="31"/>
        <end position="385"/>
    </location>
</feature>
<evidence type="ECO:0000256" key="3">
    <source>
        <dbReference type="ARBA" id="ARBA00022576"/>
    </source>
</evidence>
<dbReference type="Gene3D" id="3.90.1150.10">
    <property type="entry name" value="Aspartate Aminotransferase, domain 1"/>
    <property type="match status" value="1"/>
</dbReference>
<evidence type="ECO:0000256" key="4">
    <source>
        <dbReference type="ARBA" id="ARBA00022679"/>
    </source>
</evidence>
<evidence type="ECO:0000256" key="2">
    <source>
        <dbReference type="ARBA" id="ARBA00007441"/>
    </source>
</evidence>
<dbReference type="AlphaFoldDB" id="A0A285NU63"/>
<evidence type="ECO:0000259" key="6">
    <source>
        <dbReference type="Pfam" id="PF00155"/>
    </source>
</evidence>
<accession>A0A285NU63</accession>
<dbReference type="Gene3D" id="3.40.640.10">
    <property type="entry name" value="Type I PLP-dependent aspartate aminotransferase-like (Major domain)"/>
    <property type="match status" value="1"/>
</dbReference>
<evidence type="ECO:0000313" key="7">
    <source>
        <dbReference type="EMBL" id="SNZ13034.1"/>
    </source>
</evidence>
<dbReference type="EMBL" id="OBEN01000002">
    <property type="protein sequence ID" value="SNZ13034.1"/>
    <property type="molecule type" value="Genomic_DNA"/>
</dbReference>
<dbReference type="GO" id="GO:0006520">
    <property type="term" value="P:amino acid metabolic process"/>
    <property type="evidence" value="ECO:0007669"/>
    <property type="project" value="InterPro"/>
</dbReference>
<evidence type="ECO:0000256" key="1">
    <source>
        <dbReference type="ARBA" id="ARBA00001933"/>
    </source>
</evidence>
<dbReference type="FunFam" id="3.40.640.10:FF:000033">
    <property type="entry name" value="Aspartate aminotransferase"/>
    <property type="match status" value="1"/>
</dbReference>
<proteinExistence type="inferred from homology"/>
<comment type="cofactor">
    <cofactor evidence="1">
        <name>pyridoxal 5'-phosphate</name>
        <dbReference type="ChEBI" id="CHEBI:597326"/>
    </cofactor>
</comment>
<gene>
    <name evidence="7" type="ORF">SAMN06265353_0596</name>
</gene>
<keyword evidence="4 7" id="KW-0808">Transferase</keyword>
<dbReference type="InterPro" id="IPR015422">
    <property type="entry name" value="PyrdxlP-dep_Trfase_small"/>
</dbReference>
<keyword evidence="3 7" id="KW-0032">Aminotransferase</keyword>
<evidence type="ECO:0000313" key="8">
    <source>
        <dbReference type="Proteomes" id="UP000218627"/>
    </source>
</evidence>
<dbReference type="InterPro" id="IPR015424">
    <property type="entry name" value="PyrdxlP-dep_Trfase"/>
</dbReference>
<dbReference type="PRINTS" id="PR00753">
    <property type="entry name" value="ACCSYNTHASE"/>
</dbReference>
<comment type="similarity">
    <text evidence="2">Belongs to the class-I pyridoxal-phosphate-dependent aminotransferase family.</text>
</comment>
<dbReference type="CDD" id="cd00609">
    <property type="entry name" value="AAT_like"/>
    <property type="match status" value="1"/>
</dbReference>
<organism evidence="7 8">
    <name type="scientific">Hydrogenobacter hydrogenophilus</name>
    <dbReference type="NCBI Taxonomy" id="35835"/>
    <lineage>
        <taxon>Bacteria</taxon>
        <taxon>Pseudomonadati</taxon>
        <taxon>Aquificota</taxon>
        <taxon>Aquificia</taxon>
        <taxon>Aquificales</taxon>
        <taxon>Aquificaceae</taxon>
        <taxon>Hydrogenobacter</taxon>
    </lineage>
</organism>
<dbReference type="InterPro" id="IPR015421">
    <property type="entry name" value="PyrdxlP-dep_Trfase_major"/>
</dbReference>
<dbReference type="Proteomes" id="UP000218627">
    <property type="component" value="Unassembled WGS sequence"/>
</dbReference>
<dbReference type="OrthoDB" id="9803354at2"/>
<dbReference type="GO" id="GO:0030170">
    <property type="term" value="F:pyridoxal phosphate binding"/>
    <property type="evidence" value="ECO:0007669"/>
    <property type="project" value="InterPro"/>
</dbReference>
<dbReference type="PANTHER" id="PTHR46383">
    <property type="entry name" value="ASPARTATE AMINOTRANSFERASE"/>
    <property type="match status" value="1"/>
</dbReference>
<evidence type="ECO:0000256" key="5">
    <source>
        <dbReference type="ARBA" id="ARBA00022898"/>
    </source>
</evidence>
<sequence>MSLSKRVSHIKPAPTLQLSAKINELKAKGVDIVGFGAGEPDFDTPDFVKSACMQAIKEGKTKYTPSAGILELREALSEKLRKENSIEYSPSEIVITAGAKMALYLVFLALLDEGDEVLLPSPYWVSYPEQIMLCGGLPVLVHLREEEGFVLTAENLKPYITEKTKMLVLNSPSNPTGAVVPEEELKKIVEMCVEKGIFIVSDECYEAFIYDGKKFVSPASLSKEAREITFTINAFSKTFSMTGWRVGYVACPQRYAKVIADINSQTISNATSFAQYGALQALKDPQAKTFVKHMKETFERRRNLAYELLQEIPGISVVKPEGAFYIFPNLKIYSNKLGSDLKLVEYLIEEGKVACVPGSAFGAEGYVRISYCVSEDTIREGINRIKTALEKLS</sequence>
<dbReference type="RefSeq" id="WP_096600961.1">
    <property type="nucleotide sequence ID" value="NZ_OBEN01000002.1"/>
</dbReference>
<dbReference type="InterPro" id="IPR050596">
    <property type="entry name" value="AspAT/PAT-like"/>
</dbReference>
<keyword evidence="8" id="KW-1185">Reference proteome</keyword>
<dbReference type="Pfam" id="PF00155">
    <property type="entry name" value="Aminotran_1_2"/>
    <property type="match status" value="1"/>
</dbReference>
<dbReference type="SUPFAM" id="SSF53383">
    <property type="entry name" value="PLP-dependent transferases"/>
    <property type="match status" value="1"/>
</dbReference>
<name>A0A285NU63_9AQUI</name>
<dbReference type="InterPro" id="IPR004839">
    <property type="entry name" value="Aminotransferase_I/II_large"/>
</dbReference>
<protein>
    <submittedName>
        <fullName evidence="7">Aspartate aminotransferase</fullName>
    </submittedName>
</protein>
<keyword evidence="5" id="KW-0663">Pyridoxal phosphate</keyword>
<dbReference type="PANTHER" id="PTHR46383:SF1">
    <property type="entry name" value="ASPARTATE AMINOTRANSFERASE"/>
    <property type="match status" value="1"/>
</dbReference>